<proteinExistence type="predicted"/>
<sequence length="283" mass="27511">MIGAVIFSSCFAVTFAQFAPAPLYSACSPAVPCAGGLACQASVCIPVAAAPVPPPPNRFLQAPVYAPAYPAPAPVYAAPAPVAYAPVPAPPPVPVVAAQPPMPVPPPACAPGCIGGGACVSGACQCAAPVVYSPVVGCAPAPVPIAPVPVVAGRLIPQALPGAPCEPGVECTGGSVCSLGVCVCPPELVQEGTVCVARTVYGVVPPPVVPVPMPAPVAMIPVGAACAPPAPVLAAAPPPPACVPGAMCSPAGVCACAPAYAPVQGACVRRKHAKQAEKEEKDE</sequence>
<name>A0AA36GD56_9BILA</name>
<comment type="caution">
    <text evidence="3">The sequence shown here is derived from an EMBL/GenBank/DDBJ whole genome shotgun (WGS) entry which is preliminary data.</text>
</comment>
<dbReference type="InterPro" id="IPR006149">
    <property type="entry name" value="EB_dom"/>
</dbReference>
<evidence type="ECO:0000259" key="2">
    <source>
        <dbReference type="Pfam" id="PF01683"/>
    </source>
</evidence>
<dbReference type="AlphaFoldDB" id="A0AA36GD56"/>
<feature type="domain" description="EB" evidence="2">
    <location>
        <begin position="151"/>
        <end position="195"/>
    </location>
</feature>
<dbReference type="Pfam" id="PF01683">
    <property type="entry name" value="EB"/>
    <property type="match status" value="1"/>
</dbReference>
<feature type="chain" id="PRO_5041445056" description="EB domain-containing protein" evidence="1">
    <location>
        <begin position="17"/>
        <end position="283"/>
    </location>
</feature>
<evidence type="ECO:0000313" key="4">
    <source>
        <dbReference type="Proteomes" id="UP001177023"/>
    </source>
</evidence>
<evidence type="ECO:0000313" key="3">
    <source>
        <dbReference type="EMBL" id="CAJ0581015.1"/>
    </source>
</evidence>
<gene>
    <name evidence="3" type="ORF">MSPICULIGERA_LOCUS19184</name>
</gene>
<feature type="non-terminal residue" evidence="3">
    <location>
        <position position="1"/>
    </location>
</feature>
<accession>A0AA36GD56</accession>
<organism evidence="3 4">
    <name type="scientific">Mesorhabditis spiculigera</name>
    <dbReference type="NCBI Taxonomy" id="96644"/>
    <lineage>
        <taxon>Eukaryota</taxon>
        <taxon>Metazoa</taxon>
        <taxon>Ecdysozoa</taxon>
        <taxon>Nematoda</taxon>
        <taxon>Chromadorea</taxon>
        <taxon>Rhabditida</taxon>
        <taxon>Rhabditina</taxon>
        <taxon>Rhabditomorpha</taxon>
        <taxon>Rhabditoidea</taxon>
        <taxon>Rhabditidae</taxon>
        <taxon>Mesorhabditinae</taxon>
        <taxon>Mesorhabditis</taxon>
    </lineage>
</organism>
<dbReference type="Proteomes" id="UP001177023">
    <property type="component" value="Unassembled WGS sequence"/>
</dbReference>
<reference evidence="3" key="1">
    <citation type="submission" date="2023-06" db="EMBL/GenBank/DDBJ databases">
        <authorList>
            <person name="Delattre M."/>
        </authorList>
    </citation>
    <scope>NUCLEOTIDE SEQUENCE</scope>
    <source>
        <strain evidence="3">AF72</strain>
    </source>
</reference>
<feature type="signal peptide" evidence="1">
    <location>
        <begin position="1"/>
        <end position="16"/>
    </location>
</feature>
<dbReference type="EMBL" id="CATQJA010002662">
    <property type="protein sequence ID" value="CAJ0581015.1"/>
    <property type="molecule type" value="Genomic_DNA"/>
</dbReference>
<evidence type="ECO:0000256" key="1">
    <source>
        <dbReference type="SAM" id="SignalP"/>
    </source>
</evidence>
<keyword evidence="1" id="KW-0732">Signal</keyword>
<protein>
    <recommendedName>
        <fullName evidence="2">EB domain-containing protein</fullName>
    </recommendedName>
</protein>
<keyword evidence="4" id="KW-1185">Reference proteome</keyword>